<dbReference type="GO" id="GO:0008046">
    <property type="term" value="F:axon guidance receptor activity"/>
    <property type="evidence" value="ECO:0007669"/>
    <property type="project" value="TreeGrafter"/>
</dbReference>
<evidence type="ECO:0000313" key="5">
    <source>
        <dbReference type="Proteomes" id="UP000014500"/>
    </source>
</evidence>
<evidence type="ECO:0000313" key="4">
    <source>
        <dbReference type="EnsemblMetazoa" id="SMAR015169-PA"/>
    </source>
</evidence>
<dbReference type="GO" id="GO:0005886">
    <property type="term" value="C:plasma membrane"/>
    <property type="evidence" value="ECO:0007669"/>
    <property type="project" value="TreeGrafter"/>
</dbReference>
<dbReference type="Pfam" id="PF07679">
    <property type="entry name" value="I-set"/>
    <property type="match status" value="1"/>
</dbReference>
<dbReference type="GO" id="GO:0007156">
    <property type="term" value="P:homophilic cell adhesion via plasma membrane adhesion molecules"/>
    <property type="evidence" value="ECO:0007669"/>
    <property type="project" value="TreeGrafter"/>
</dbReference>
<evidence type="ECO:0000256" key="1">
    <source>
        <dbReference type="ARBA" id="ARBA00023319"/>
    </source>
</evidence>
<dbReference type="InterPro" id="IPR013783">
    <property type="entry name" value="Ig-like_fold"/>
</dbReference>
<reference evidence="4" key="2">
    <citation type="submission" date="2015-02" db="UniProtKB">
        <authorList>
            <consortium name="EnsemblMetazoa"/>
        </authorList>
    </citation>
    <scope>IDENTIFICATION</scope>
</reference>
<dbReference type="EnsemblMetazoa" id="SMAR015169-RA">
    <property type="protein sequence ID" value="SMAR015169-PA"/>
    <property type="gene ID" value="SMAR015169"/>
</dbReference>
<dbReference type="GO" id="GO:0050808">
    <property type="term" value="P:synapse organization"/>
    <property type="evidence" value="ECO:0007669"/>
    <property type="project" value="TreeGrafter"/>
</dbReference>
<feature type="transmembrane region" description="Helical" evidence="2">
    <location>
        <begin position="142"/>
        <end position="161"/>
    </location>
</feature>
<dbReference type="EMBL" id="JH431833">
    <property type="status" value="NOT_ANNOTATED_CDS"/>
    <property type="molecule type" value="Genomic_DNA"/>
</dbReference>
<protein>
    <recommendedName>
        <fullName evidence="3">Ig-like domain-containing protein</fullName>
    </recommendedName>
</protein>
<sequence>MMAETNYFDADKSDKNVPAVNSPWPQVRQALNYSSHLECVIDAFPTASVVWFKDDEPLNDTSRYQQPMQTRGTAATTFASTLVVLRTDYSDYGNYTCRAVNALGISAFTLQLGHSPLPILPMTRSTNLAPEPDRTNTRTPSFSGFVLGMLPPLCISVYIILHLSFFRSRYAEERTEEEGGDGLDEIVWEQGFKS</sequence>
<keyword evidence="2" id="KW-1133">Transmembrane helix</keyword>
<accession>T1JMT9</accession>
<keyword evidence="2" id="KW-0472">Membrane</keyword>
<dbReference type="InterPro" id="IPR013098">
    <property type="entry name" value="Ig_I-set"/>
</dbReference>
<proteinExistence type="predicted"/>
<dbReference type="InterPro" id="IPR036179">
    <property type="entry name" value="Ig-like_dom_sf"/>
</dbReference>
<dbReference type="GO" id="GO:0030424">
    <property type="term" value="C:axon"/>
    <property type="evidence" value="ECO:0007669"/>
    <property type="project" value="TreeGrafter"/>
</dbReference>
<dbReference type="InterPro" id="IPR050958">
    <property type="entry name" value="Cell_Adh-Cytoskel_Orgn"/>
</dbReference>
<name>T1JMT9_STRMM</name>
<keyword evidence="2" id="KW-0812">Transmembrane</keyword>
<dbReference type="Gene3D" id="2.60.40.10">
    <property type="entry name" value="Immunoglobulins"/>
    <property type="match status" value="1"/>
</dbReference>
<keyword evidence="1" id="KW-0393">Immunoglobulin domain</keyword>
<dbReference type="PANTHER" id="PTHR45080:SF33">
    <property type="entry name" value="IG-LIKE DOMAIN-CONTAINING PROTEIN"/>
    <property type="match status" value="1"/>
</dbReference>
<dbReference type="STRING" id="126957.T1JMT9"/>
<dbReference type="InterPro" id="IPR003598">
    <property type="entry name" value="Ig_sub2"/>
</dbReference>
<dbReference type="SMART" id="SM00408">
    <property type="entry name" value="IGc2"/>
    <property type="match status" value="1"/>
</dbReference>
<dbReference type="PhylomeDB" id="T1JMT9"/>
<evidence type="ECO:0000259" key="3">
    <source>
        <dbReference type="PROSITE" id="PS50835"/>
    </source>
</evidence>
<organism evidence="4 5">
    <name type="scientific">Strigamia maritima</name>
    <name type="common">European centipede</name>
    <name type="synonym">Geophilus maritimus</name>
    <dbReference type="NCBI Taxonomy" id="126957"/>
    <lineage>
        <taxon>Eukaryota</taxon>
        <taxon>Metazoa</taxon>
        <taxon>Ecdysozoa</taxon>
        <taxon>Arthropoda</taxon>
        <taxon>Myriapoda</taxon>
        <taxon>Chilopoda</taxon>
        <taxon>Pleurostigmophora</taxon>
        <taxon>Geophilomorpha</taxon>
        <taxon>Linotaeniidae</taxon>
        <taxon>Strigamia</taxon>
    </lineage>
</organism>
<dbReference type="CDD" id="cd00096">
    <property type="entry name" value="Ig"/>
    <property type="match status" value="1"/>
</dbReference>
<reference evidence="5" key="1">
    <citation type="submission" date="2011-05" db="EMBL/GenBank/DDBJ databases">
        <authorList>
            <person name="Richards S.R."/>
            <person name="Qu J."/>
            <person name="Jiang H."/>
            <person name="Jhangiani S.N."/>
            <person name="Agravi P."/>
            <person name="Goodspeed R."/>
            <person name="Gross S."/>
            <person name="Mandapat C."/>
            <person name="Jackson L."/>
            <person name="Mathew T."/>
            <person name="Pu L."/>
            <person name="Thornton R."/>
            <person name="Saada N."/>
            <person name="Wilczek-Boney K.B."/>
            <person name="Lee S."/>
            <person name="Kovar C."/>
            <person name="Wu Y."/>
            <person name="Scherer S.E."/>
            <person name="Worley K.C."/>
            <person name="Muzny D.M."/>
            <person name="Gibbs R."/>
        </authorList>
    </citation>
    <scope>NUCLEOTIDE SEQUENCE</scope>
    <source>
        <strain evidence="5">Brora</strain>
    </source>
</reference>
<dbReference type="HOGENOM" id="CLU_1404069_0_0_1"/>
<dbReference type="PANTHER" id="PTHR45080">
    <property type="entry name" value="CONTACTIN 5"/>
    <property type="match status" value="1"/>
</dbReference>
<dbReference type="SUPFAM" id="SSF48726">
    <property type="entry name" value="Immunoglobulin"/>
    <property type="match status" value="1"/>
</dbReference>
<dbReference type="GO" id="GO:0043025">
    <property type="term" value="C:neuronal cell body"/>
    <property type="evidence" value="ECO:0007669"/>
    <property type="project" value="TreeGrafter"/>
</dbReference>
<keyword evidence="5" id="KW-1185">Reference proteome</keyword>
<dbReference type="eggNOG" id="KOG3510">
    <property type="taxonomic scope" value="Eukaryota"/>
</dbReference>
<dbReference type="Proteomes" id="UP000014500">
    <property type="component" value="Unassembled WGS sequence"/>
</dbReference>
<dbReference type="AlphaFoldDB" id="T1JMT9"/>
<evidence type="ECO:0000256" key="2">
    <source>
        <dbReference type="SAM" id="Phobius"/>
    </source>
</evidence>
<feature type="domain" description="Ig-like" evidence="3">
    <location>
        <begin position="18"/>
        <end position="113"/>
    </location>
</feature>
<dbReference type="InterPro" id="IPR007110">
    <property type="entry name" value="Ig-like_dom"/>
</dbReference>
<dbReference type="PROSITE" id="PS50835">
    <property type="entry name" value="IG_LIKE"/>
    <property type="match status" value="1"/>
</dbReference>